<comment type="subcellular location">
    <subcellularLocation>
        <location evidence="2">Endoplasmic reticulum lumen</location>
    </subcellularLocation>
</comment>
<evidence type="ECO:0000259" key="18">
    <source>
        <dbReference type="Pfam" id="PF18404"/>
    </source>
</evidence>
<evidence type="ECO:0000256" key="6">
    <source>
        <dbReference type="ARBA" id="ARBA00022729"/>
    </source>
</evidence>
<evidence type="ECO:0000259" key="16">
    <source>
        <dbReference type="Pfam" id="PF18402"/>
    </source>
</evidence>
<evidence type="ECO:0000256" key="12">
    <source>
        <dbReference type="SAM" id="MobiDB-lite"/>
    </source>
</evidence>
<dbReference type="PANTHER" id="PTHR11226">
    <property type="entry name" value="UDP-GLUCOSE GLYCOPROTEIN:GLUCOSYLTRANSFERASE"/>
    <property type="match status" value="1"/>
</dbReference>
<evidence type="ECO:0000256" key="9">
    <source>
        <dbReference type="ARBA" id="ARBA00045874"/>
    </source>
</evidence>
<proteinExistence type="inferred from homology"/>
<dbReference type="Gene3D" id="3.90.550.10">
    <property type="entry name" value="Spore Coat Polysaccharide Biosynthesis Protein SpsA, Chain A"/>
    <property type="match status" value="1"/>
</dbReference>
<dbReference type="PANTHER" id="PTHR11226:SF0">
    <property type="entry name" value="UDP-GLUCOSE:GLYCOPROTEIN GLUCOSYLTRANSFERASE"/>
    <property type="match status" value="1"/>
</dbReference>
<dbReference type="SUPFAM" id="SSF53448">
    <property type="entry name" value="Nucleotide-diphospho-sugar transferases"/>
    <property type="match status" value="1"/>
</dbReference>
<feature type="coiled-coil region" evidence="11">
    <location>
        <begin position="776"/>
        <end position="803"/>
    </location>
</feature>
<keyword evidence="11" id="KW-0175">Coiled coil</keyword>
<protein>
    <recommendedName>
        <fullName evidence="21">UDP-glucose:glycoprotein glucosyltransferase</fullName>
    </recommendedName>
</protein>
<feature type="region of interest" description="Disordered" evidence="12">
    <location>
        <begin position="1431"/>
        <end position="1456"/>
    </location>
</feature>
<keyword evidence="20" id="KW-1185">Reference proteome</keyword>
<evidence type="ECO:0008006" key="21">
    <source>
        <dbReference type="Google" id="ProtNLM"/>
    </source>
</evidence>
<dbReference type="Pfam" id="PF18404">
    <property type="entry name" value="Glyco_transf_24"/>
    <property type="match status" value="1"/>
</dbReference>
<comment type="similarity">
    <text evidence="4">Belongs to the glycosyltransferase 8 family.</text>
</comment>
<dbReference type="CDD" id="cd06432">
    <property type="entry name" value="GT8_HUGT1_C_like"/>
    <property type="match status" value="1"/>
</dbReference>
<keyword evidence="5" id="KW-0808">Transferase</keyword>
<evidence type="ECO:0000259" key="15">
    <source>
        <dbReference type="Pfam" id="PF18401"/>
    </source>
</evidence>
<dbReference type="Pfam" id="PF18400">
    <property type="entry name" value="Thioredoxin_12"/>
    <property type="match status" value="1"/>
</dbReference>
<evidence type="ECO:0000256" key="13">
    <source>
        <dbReference type="SAM" id="SignalP"/>
    </source>
</evidence>
<evidence type="ECO:0000256" key="7">
    <source>
        <dbReference type="ARBA" id="ARBA00022824"/>
    </source>
</evidence>
<evidence type="ECO:0000313" key="20">
    <source>
        <dbReference type="Proteomes" id="UP001642540"/>
    </source>
</evidence>
<keyword evidence="7" id="KW-0256">Endoplasmic reticulum</keyword>
<dbReference type="InterPro" id="IPR029044">
    <property type="entry name" value="Nucleotide-diphossugar_trans"/>
</dbReference>
<dbReference type="InterPro" id="IPR040693">
    <property type="entry name" value="UGGT_TRXL_1"/>
</dbReference>
<dbReference type="InterPro" id="IPR040694">
    <property type="entry name" value="UGGT_TRXL_2"/>
</dbReference>
<feature type="chain" id="PRO_5046413886" description="UDP-glucose:glycoprotein glucosyltransferase" evidence="13">
    <location>
        <begin position="18"/>
        <end position="1456"/>
    </location>
</feature>
<dbReference type="Proteomes" id="UP001642540">
    <property type="component" value="Unassembled WGS sequence"/>
</dbReference>
<organism evidence="19 20">
    <name type="scientific">Orchesella dallaii</name>
    <dbReference type="NCBI Taxonomy" id="48710"/>
    <lineage>
        <taxon>Eukaryota</taxon>
        <taxon>Metazoa</taxon>
        <taxon>Ecdysozoa</taxon>
        <taxon>Arthropoda</taxon>
        <taxon>Hexapoda</taxon>
        <taxon>Collembola</taxon>
        <taxon>Entomobryomorpha</taxon>
        <taxon>Entomobryoidea</taxon>
        <taxon>Orchesellidae</taxon>
        <taxon>Orchesellinae</taxon>
        <taxon>Orchesella</taxon>
    </lineage>
</organism>
<evidence type="ECO:0000259" key="17">
    <source>
        <dbReference type="Pfam" id="PF18403"/>
    </source>
</evidence>
<evidence type="ECO:0000256" key="3">
    <source>
        <dbReference type="ARBA" id="ARBA00004922"/>
    </source>
</evidence>
<dbReference type="Pfam" id="PF18403">
    <property type="entry name" value="Thioredoxin_15"/>
    <property type="match status" value="1"/>
</dbReference>
<dbReference type="InterPro" id="IPR040525">
    <property type="entry name" value="UGGT_TRXL_4"/>
</dbReference>
<name>A0ABP1Q5E8_9HEXA</name>
<evidence type="ECO:0000313" key="19">
    <source>
        <dbReference type="EMBL" id="CAL8086499.1"/>
    </source>
</evidence>
<dbReference type="InterPro" id="IPR040497">
    <property type="entry name" value="Glyco_transf_24"/>
</dbReference>
<accession>A0ABP1Q5E8</accession>
<keyword evidence="6 13" id="KW-0732">Signal</keyword>
<evidence type="ECO:0000259" key="14">
    <source>
        <dbReference type="Pfam" id="PF18400"/>
    </source>
</evidence>
<keyword evidence="8" id="KW-0325">Glycoprotein</keyword>
<evidence type="ECO:0000256" key="1">
    <source>
        <dbReference type="ARBA" id="ARBA00001913"/>
    </source>
</evidence>
<feature type="domain" description="Glucosyltransferase 24 catalytic" evidence="18">
    <location>
        <begin position="1158"/>
        <end position="1424"/>
    </location>
</feature>
<dbReference type="InterPro" id="IPR040692">
    <property type="entry name" value="UGGT_TRXL_3"/>
</dbReference>
<feature type="domain" description="UGGT thioredoxin-like" evidence="15">
    <location>
        <begin position="306"/>
        <end position="417"/>
    </location>
</feature>
<evidence type="ECO:0000256" key="4">
    <source>
        <dbReference type="ARBA" id="ARBA00006351"/>
    </source>
</evidence>
<dbReference type="Pfam" id="PF18401">
    <property type="entry name" value="Thioredoxin_13"/>
    <property type="match status" value="1"/>
</dbReference>
<dbReference type="Pfam" id="PF06427">
    <property type="entry name" value="UDP-g_GGTase"/>
    <property type="match status" value="1"/>
</dbReference>
<feature type="domain" description="UDP-glucose:glycoprotein glucosyltransferase thioredoxin-like" evidence="17">
    <location>
        <begin position="699"/>
        <end position="856"/>
    </location>
</feature>
<gene>
    <name evidence="19" type="ORF">ODALV1_LOCUS6458</name>
</gene>
<evidence type="ECO:0000256" key="2">
    <source>
        <dbReference type="ARBA" id="ARBA00004319"/>
    </source>
</evidence>
<dbReference type="EMBL" id="CAXLJM020000020">
    <property type="protein sequence ID" value="CAL8086499.1"/>
    <property type="molecule type" value="Genomic_DNA"/>
</dbReference>
<reference evidence="19 20" key="1">
    <citation type="submission" date="2024-08" db="EMBL/GenBank/DDBJ databases">
        <authorList>
            <person name="Cucini C."/>
            <person name="Frati F."/>
        </authorList>
    </citation>
    <scope>NUCLEOTIDE SEQUENCE [LARGE SCALE GENOMIC DNA]</scope>
</reference>
<sequence>MFAWWLCGLLFILGSFGSLPSACAHDQKISTKLVARWSPTSILSEAAEFVSDVDGHLFWSYVDNLFNKVQHLPPPSSDEGETDLATVAAFELLSASKMRLMEWALRTRAYSPKVVMFQQLAPARANDGNCEAFVHLGGDNIYCSVDELSKAINLPPQISEEEEIVSVAVDHKYPSNVWNLLSVSNGNDSQSQAVIAVLYGSLSSKTTLQFHEYLKGQVNRVGYIYRPWQKPTGSQEKLRLSGYGVELQFKSQEYKAQDDSNVNKPELGQEVAGFLFDTLQKNHPDEVENLEKLQNHLASTKGKKSEFEALKAWQVQELGLQACYFSTLQENVLDGLADVSGNFPSRAASLSSIKVPNDFKKAVSYNQRLLASQFNLDEGEGAFFLQGSYTDPDSTDLFSFMDSIRSEMDFMELLRAVYSDSTVNRDKVNTILSLGAKASSEPDFALDMRDSSIFWINDLENDEEYEDWPDDLTQLFFRMGGVMLRPVRRNVFNLLLTVNPDDIPTTSALLKMAQSFMAHKSPVRIGVVFCSPKSSSNNNELDELSTSGLIRRIMNYALSEGRTRRAFNDIVEALSTGEINLLKKRYSLVGEEFDFGAELANDFVKKSGRSTPGAFLNGVPLKWDSVDDFEEVVLNQLLREAQTIQIDAYNGRVKDDTDIFEYVMNKPNVLTRLNDKILDISNANYISFGTETWEPGKALKNQYANLASSLTYLTPSGKRRTPVTVTIWVYADIGTEEGHKFLKTAIEFLSDSSTHSRVAFIPTDTGTSAFKDMVLAALAANDIEKLKKLLEEYSDDRADQSSDGEIDPISSNFMRLAGVPVGGKGLVVNGRIIGPLDEDDYFEVGDWALVEKFSYDSCAKYFDGEDRDADAVMRMCSALGNPNTKTKNSKRFTMPDFQKPHVVETKRDLEDVFYVDLVAVVDPASRSGHKMAAFMAALKQAVGQWMKIQIVFNTPAKNSELPLKSYFRFIAGQRADEEIVFENIPREPLFTLNMMAPDNWMVEIKRGISDMDNIRLNDLGHSVVSEYELEYILVEGHCLELKSGTPPRGLQFTLKPENDAQKPSETIVMANLGYFQLKAAPGVWTLGLRDGPSRDIFSLETHNDKPVVVHSFQSVVIKVKVKRNPGKESVSLLETEEENSGSWFGFGSKKPESEEQVINVFSVASGHLYERLLRIMMLSVLKNTQSKVKFWFLKNYLSPTVKDLLPELAKEYGFEYELIHYHWPRWLNPQREKQRIIWGYKILFLDVLFPLSLKKIVFVDADQIVRTDLKELFELDLEGNPYGYTPFCDSRTEMEGFRFWKHGYWKSHLGKRKYHISALYVVDLVRFRRVAAGDRLRGQYQALSQDPNSLSNLDQDLPNNMIYQVGIKSLPQEWLWCETWCSEESKKNAKTIDLCNNPQTKEPKLEAAQRIVPEWKDYDRELREFIVKVQTKAAGQTSDSEDSSMPESSHDEHTEL</sequence>
<comment type="caution">
    <text evidence="19">The sequence shown here is derived from an EMBL/GenBank/DDBJ whole genome shotgun (WGS) entry which is preliminary data.</text>
</comment>
<comment type="catalytic activity">
    <reaction evidence="10">
        <text>N(4)-(alpha-D-Man-(1-&gt;2)-alpha-D-Man-(1-&gt;2)-alpha-D-Man-(1-&gt;3)-[alpha-D-Man-(1-&gt;2)-alpha-D-Man-(1-&gt;3)-[alpha-D-Man-(1-&gt;2)-alpha-D-Man-(1-&gt;6)]-alpha-D-Man-(1-&gt;6)]-beta-D-Man-(1-&gt;4)-beta-D-GlcNAc-(1-&gt;4)-beta-D-GlcNAc)-L-asparaginyl-[protein] (N-glucan mannose isomer 9A1,2,3B1,2,3) + UDP-alpha-D-glucose = N(4)-(alpha-D-Glc-(1-&gt;3)-alpha-D-Man-(1-&gt;2)-alpha-D-Man-(1-&gt;2)-alpha-D-Man-(1-&gt;3)-[alpha-D-Man-(1-&gt;2)-alpha-D-Man-(1-&gt;3)-[alpha-D-Man-(1-&gt;2)-alpha-D-Man-(1-&gt;6)]-alpha-D-Man-(1-&gt;6)]-beta-D-Man-(1-&gt;4)-beta-D-GlcNAc-(1-&gt;4)-beta-D-GlcNAc)-L-asparaginyl-[protein] + UDP + H(+)</text>
        <dbReference type="Rhea" id="RHEA:61304"/>
        <dbReference type="Rhea" id="RHEA-COMP:14356"/>
        <dbReference type="Rhea" id="RHEA-COMP:14357"/>
        <dbReference type="ChEBI" id="CHEBI:15378"/>
        <dbReference type="ChEBI" id="CHEBI:58223"/>
        <dbReference type="ChEBI" id="CHEBI:58885"/>
        <dbReference type="ChEBI" id="CHEBI:59080"/>
        <dbReference type="ChEBI" id="CHEBI:139493"/>
    </reaction>
</comment>
<evidence type="ECO:0000256" key="5">
    <source>
        <dbReference type="ARBA" id="ARBA00022679"/>
    </source>
</evidence>
<feature type="domain" description="UGGT thioredoxin-like" evidence="16">
    <location>
        <begin position="447"/>
        <end position="677"/>
    </location>
</feature>
<evidence type="ECO:0000256" key="8">
    <source>
        <dbReference type="ARBA" id="ARBA00023180"/>
    </source>
</evidence>
<comment type="pathway">
    <text evidence="3">Protein modification; protein glycosylation.</text>
</comment>
<feature type="signal peptide" evidence="13">
    <location>
        <begin position="1"/>
        <end position="17"/>
    </location>
</feature>
<dbReference type="InterPro" id="IPR009448">
    <property type="entry name" value="UDP-g_GGtrans"/>
</dbReference>
<feature type="domain" description="UGGT thioredoxin-like" evidence="14">
    <location>
        <begin position="40"/>
        <end position="232"/>
    </location>
</feature>
<evidence type="ECO:0000256" key="11">
    <source>
        <dbReference type="SAM" id="Coils"/>
    </source>
</evidence>
<dbReference type="Pfam" id="PF18402">
    <property type="entry name" value="Thioredoxin_14"/>
    <property type="match status" value="1"/>
</dbReference>
<comment type="function">
    <text evidence="9">Recognizes glycoproteins with minor folding defects. Reglucosylates single N-glycans near the misfolded part of the protein, thus providing quality control for protein folding in the endoplasmic reticulum. Reglucosylated proteins are recognized by calreticulin for recycling to the endoplasmic reticulum and refolding or degradation.</text>
</comment>
<comment type="cofactor">
    <cofactor evidence="1">
        <name>Ca(2+)</name>
        <dbReference type="ChEBI" id="CHEBI:29108"/>
    </cofactor>
</comment>
<evidence type="ECO:0000256" key="10">
    <source>
        <dbReference type="ARBA" id="ARBA00048456"/>
    </source>
</evidence>